<dbReference type="AlphaFoldDB" id="A0A0P6X5N9"/>
<protein>
    <recommendedName>
        <fullName evidence="1">YbaK/aminoacyl-tRNA synthetase-associated domain-containing protein</fullName>
    </recommendedName>
</protein>
<dbReference type="PANTHER" id="PTHR30411">
    <property type="entry name" value="CYTOPLASMIC PROTEIN"/>
    <property type="match status" value="1"/>
</dbReference>
<dbReference type="OrthoDB" id="9798760at2"/>
<dbReference type="InterPro" id="IPR007214">
    <property type="entry name" value="YbaK/aa-tRNA-synth-assoc-dom"/>
</dbReference>
<feature type="domain" description="YbaK/aminoacyl-tRNA synthetase-associated" evidence="1">
    <location>
        <begin position="32"/>
        <end position="150"/>
    </location>
</feature>
<dbReference type="GO" id="GO:0002161">
    <property type="term" value="F:aminoacyl-tRNA deacylase activity"/>
    <property type="evidence" value="ECO:0007669"/>
    <property type="project" value="InterPro"/>
</dbReference>
<proteinExistence type="predicted"/>
<evidence type="ECO:0000259" key="1">
    <source>
        <dbReference type="Pfam" id="PF04073"/>
    </source>
</evidence>
<dbReference type="RefSeq" id="WP_061914052.1">
    <property type="nucleotide sequence ID" value="NZ_DF967971.1"/>
</dbReference>
<evidence type="ECO:0000313" key="2">
    <source>
        <dbReference type="EMBL" id="KPL75405.1"/>
    </source>
</evidence>
<reference evidence="2 3" key="1">
    <citation type="submission" date="2015-07" db="EMBL/GenBank/DDBJ databases">
        <title>Draft genome of Bellilinea caldifistulae DSM 17877.</title>
        <authorList>
            <person name="Hemp J."/>
            <person name="Ward L.M."/>
            <person name="Pace L.A."/>
            <person name="Fischer W.W."/>
        </authorList>
    </citation>
    <scope>NUCLEOTIDE SEQUENCE [LARGE SCALE GENOMIC DNA]</scope>
    <source>
        <strain evidence="2 3">GOMI-1</strain>
    </source>
</reference>
<dbReference type="PATRIC" id="fig|360411.5.peg.2956"/>
<dbReference type="STRING" id="360411.AC812_08980"/>
<dbReference type="SUPFAM" id="SSF55826">
    <property type="entry name" value="YbaK/ProRS associated domain"/>
    <property type="match status" value="1"/>
</dbReference>
<name>A0A0P6X5N9_9CHLR</name>
<dbReference type="CDD" id="cd04333">
    <property type="entry name" value="ProX_deacylase"/>
    <property type="match status" value="1"/>
</dbReference>
<dbReference type="EMBL" id="LGHJ01000014">
    <property type="protein sequence ID" value="KPL75405.1"/>
    <property type="molecule type" value="Genomic_DNA"/>
</dbReference>
<evidence type="ECO:0000313" key="3">
    <source>
        <dbReference type="Proteomes" id="UP000050514"/>
    </source>
</evidence>
<organism evidence="2 3">
    <name type="scientific">Bellilinea caldifistulae</name>
    <dbReference type="NCBI Taxonomy" id="360411"/>
    <lineage>
        <taxon>Bacteria</taxon>
        <taxon>Bacillati</taxon>
        <taxon>Chloroflexota</taxon>
        <taxon>Anaerolineae</taxon>
        <taxon>Anaerolineales</taxon>
        <taxon>Anaerolineaceae</taxon>
        <taxon>Bellilinea</taxon>
    </lineage>
</organism>
<keyword evidence="3" id="KW-1185">Reference proteome</keyword>
<sequence>MSEQTLSESARKVQAALSVLGLPCQVVELPASTRTAPEAAQAVGCQVGQIVKSLIFRTQTSRRAILVLVSGSNRVDERKLAAIIGEPILKAEADFVREQTGFAIGGVPPVGHIRPLPAFVDEDLLQYEEVWAAAGTPNAVFKIDPRELPRITGGELIKVR</sequence>
<dbReference type="PANTHER" id="PTHR30411:SF1">
    <property type="entry name" value="CYTOPLASMIC PROTEIN"/>
    <property type="match status" value="1"/>
</dbReference>
<dbReference type="InterPro" id="IPR036754">
    <property type="entry name" value="YbaK/aa-tRNA-synt-asso_dom_sf"/>
</dbReference>
<accession>A0A0P6X5N9</accession>
<dbReference type="Gene3D" id="3.90.960.10">
    <property type="entry name" value="YbaK/aminoacyl-tRNA synthetase-associated domain"/>
    <property type="match status" value="1"/>
</dbReference>
<comment type="caution">
    <text evidence="2">The sequence shown here is derived from an EMBL/GenBank/DDBJ whole genome shotgun (WGS) entry which is preliminary data.</text>
</comment>
<dbReference type="Pfam" id="PF04073">
    <property type="entry name" value="tRNA_edit"/>
    <property type="match status" value="1"/>
</dbReference>
<gene>
    <name evidence="2" type="ORF">AC812_08980</name>
</gene>
<dbReference type="Proteomes" id="UP000050514">
    <property type="component" value="Unassembled WGS sequence"/>
</dbReference>